<dbReference type="Proteomes" id="UP000275394">
    <property type="component" value="Unassembled WGS sequence"/>
</dbReference>
<comment type="caution">
    <text evidence="2">The sequence shown here is derived from an EMBL/GenBank/DDBJ whole genome shotgun (WGS) entry which is preliminary data.</text>
</comment>
<accession>A0A3N2DK25</accession>
<dbReference type="Gene3D" id="3.10.450.50">
    <property type="match status" value="1"/>
</dbReference>
<name>A0A3N2DK25_9GAMM</name>
<evidence type="ECO:0000256" key="1">
    <source>
        <dbReference type="SAM" id="SignalP"/>
    </source>
</evidence>
<dbReference type="OrthoDB" id="5735022at2"/>
<keyword evidence="1" id="KW-0732">Signal</keyword>
<dbReference type="RefSeq" id="WP_123713119.1">
    <property type="nucleotide sequence ID" value="NZ_RKHR01000005.1"/>
</dbReference>
<evidence type="ECO:0008006" key="4">
    <source>
        <dbReference type="Google" id="ProtNLM"/>
    </source>
</evidence>
<feature type="signal peptide" evidence="1">
    <location>
        <begin position="1"/>
        <end position="26"/>
    </location>
</feature>
<dbReference type="AlphaFoldDB" id="A0A3N2DK25"/>
<dbReference type="InterPro" id="IPR032710">
    <property type="entry name" value="NTF2-like_dom_sf"/>
</dbReference>
<dbReference type="SUPFAM" id="SSF54427">
    <property type="entry name" value="NTF2-like"/>
    <property type="match status" value="1"/>
</dbReference>
<protein>
    <recommendedName>
        <fullName evidence="4">SnoaL-like protein</fullName>
    </recommendedName>
</protein>
<proteinExistence type="predicted"/>
<evidence type="ECO:0000313" key="3">
    <source>
        <dbReference type="Proteomes" id="UP000275394"/>
    </source>
</evidence>
<gene>
    <name evidence="2" type="ORF">EDC56_2772</name>
</gene>
<evidence type="ECO:0000313" key="2">
    <source>
        <dbReference type="EMBL" id="ROS00136.1"/>
    </source>
</evidence>
<feature type="chain" id="PRO_5018062950" description="SnoaL-like protein" evidence="1">
    <location>
        <begin position="27"/>
        <end position="307"/>
    </location>
</feature>
<dbReference type="EMBL" id="RKHR01000005">
    <property type="protein sequence ID" value="ROS00136.1"/>
    <property type="molecule type" value="Genomic_DNA"/>
</dbReference>
<keyword evidence="3" id="KW-1185">Reference proteome</keyword>
<sequence length="307" mass="34341">MNKNLLSAISGAVLLCSSLFSITSLAELTREQIMAVVEASPAIVAVHDKGQWLDLFAEQSKIEDPVGTQPHKTLWDEQTQSYSKLPLDNFYDTFIATNNISFHVKEDIVAGNEVIRDVDITTVMSSGLVVVVPTHLRYKVIEEQGEAKIKRLAAHWELNAMIGQVLGDQAGLVTGAEMALRMLEEQGVQGAMGYLKGMTVGIFDLGKKKALRFAEVVNSGSKAELKNQFSWWKGDVEFPVAGIRYDLDGFDLRRQGVTLSLSELKSAGWYTSARFNLVDQGVQRSGIVFFKFDEYTYRIKQVRFFWE</sequence>
<organism evidence="2 3">
    <name type="scientific">Sinobacterium caligoides</name>
    <dbReference type="NCBI Taxonomy" id="933926"/>
    <lineage>
        <taxon>Bacteria</taxon>
        <taxon>Pseudomonadati</taxon>
        <taxon>Pseudomonadota</taxon>
        <taxon>Gammaproteobacteria</taxon>
        <taxon>Cellvibrionales</taxon>
        <taxon>Spongiibacteraceae</taxon>
        <taxon>Sinobacterium</taxon>
    </lineage>
</organism>
<reference evidence="2 3" key="1">
    <citation type="submission" date="2018-11" db="EMBL/GenBank/DDBJ databases">
        <title>Genomic Encyclopedia of Type Strains, Phase IV (KMG-IV): sequencing the most valuable type-strain genomes for metagenomic binning, comparative biology and taxonomic classification.</title>
        <authorList>
            <person name="Goeker M."/>
        </authorList>
    </citation>
    <scope>NUCLEOTIDE SEQUENCE [LARGE SCALE GENOMIC DNA]</scope>
    <source>
        <strain evidence="2 3">DSM 100316</strain>
    </source>
</reference>